<dbReference type="Gene3D" id="2.60.120.10">
    <property type="entry name" value="Jelly Rolls"/>
    <property type="match status" value="1"/>
</dbReference>
<comment type="subunit">
    <text evidence="9">Monomer.</text>
</comment>
<evidence type="ECO:0000313" key="11">
    <source>
        <dbReference type="Proteomes" id="UP001203338"/>
    </source>
</evidence>
<evidence type="ECO:0000313" key="10">
    <source>
        <dbReference type="EMBL" id="MCL6269584.1"/>
    </source>
</evidence>
<dbReference type="PANTHER" id="PTHR23418:SF0">
    <property type="entry name" value="ACIREDUCTONE DIOXYGENASE"/>
    <property type="match status" value="1"/>
</dbReference>
<dbReference type="InterPro" id="IPR011051">
    <property type="entry name" value="RmlC_Cupin_sf"/>
</dbReference>
<dbReference type="InterPro" id="IPR004313">
    <property type="entry name" value="ARD"/>
</dbReference>
<evidence type="ECO:0000256" key="5">
    <source>
        <dbReference type="ARBA" id="ARBA00022964"/>
    </source>
</evidence>
<comment type="pathway">
    <text evidence="9">Amino-acid biosynthesis; L-methionine biosynthesis via salvage pathway; L-methionine from S-methyl-5-thio-alpha-D-ribose 1-phosphate: step 5/6.</text>
</comment>
<comment type="function">
    <text evidence="9">Catalyzes 2 different reactions between oxygene and the acireductone 1,2-dihydroxy-3-keto-5-methylthiopentene (DHK-MTPene) depending upon the metal bound in the active site. Fe-containing acireductone dioxygenase (Fe-ARD) produces formate and 2-keto-4-methylthiobutyrate (KMTB), the alpha-ketoacid precursor of methionine in the methionine recycle pathway. Ni-containing acireductone dioxygenase (Ni-ARD) produces methylthiopropionate, carbon monoxide and formate, and does not lie on the methionine recycle pathway.</text>
</comment>
<dbReference type="EC" id="1.13.11.53" evidence="9"/>
<evidence type="ECO:0000256" key="2">
    <source>
        <dbReference type="ARBA" id="ARBA00022596"/>
    </source>
</evidence>
<name>A0ABT0PDX5_9GAMM</name>
<evidence type="ECO:0000256" key="4">
    <source>
        <dbReference type="ARBA" id="ARBA00022723"/>
    </source>
</evidence>
<comment type="caution">
    <text evidence="9">Lacks conserved residue(s) required for the propagation of feature annotation.</text>
</comment>
<gene>
    <name evidence="9" type="primary">mtnD</name>
    <name evidence="10" type="ORF">M3P05_06470</name>
</gene>
<dbReference type="RefSeq" id="WP_249698633.1">
    <property type="nucleotide sequence ID" value="NZ_JAMFLX010000006.1"/>
</dbReference>
<comment type="cofactor">
    <cofactor evidence="9">
        <name>Fe(2+)</name>
        <dbReference type="ChEBI" id="CHEBI:29033"/>
    </cofactor>
    <text evidence="9">Binds 1 Fe(2+) cation per monomer.</text>
</comment>
<keyword evidence="5 9" id="KW-0223">Dioxygenase</keyword>
<comment type="similarity">
    <text evidence="9">Belongs to the acireductone dioxygenase (ARD) family.</text>
</comment>
<keyword evidence="4 9" id="KW-0479">Metal-binding</keyword>
<proteinExistence type="inferred from homology"/>
<organism evidence="10 11">
    <name type="scientific">Parendozoicomonas callyspongiae</name>
    <dbReference type="NCBI Taxonomy" id="2942213"/>
    <lineage>
        <taxon>Bacteria</taxon>
        <taxon>Pseudomonadati</taxon>
        <taxon>Pseudomonadota</taxon>
        <taxon>Gammaproteobacteria</taxon>
        <taxon>Oceanospirillales</taxon>
        <taxon>Endozoicomonadaceae</taxon>
        <taxon>Parendozoicomonas</taxon>
    </lineage>
</organism>
<feature type="binding site" evidence="9">
    <location>
        <position position="104"/>
    </location>
    <ligand>
        <name>Fe(2+)</name>
        <dbReference type="ChEBI" id="CHEBI:29033"/>
    </ligand>
</feature>
<dbReference type="HAMAP" id="MF_01682">
    <property type="entry name" value="Salvage_MtnD"/>
    <property type="match status" value="1"/>
</dbReference>
<dbReference type="PANTHER" id="PTHR23418">
    <property type="entry name" value="ACIREDUCTONE DIOXYGENASE"/>
    <property type="match status" value="1"/>
</dbReference>
<keyword evidence="3 9" id="KW-0028">Amino-acid biosynthesis</keyword>
<evidence type="ECO:0000256" key="7">
    <source>
        <dbReference type="ARBA" id="ARBA00023004"/>
    </source>
</evidence>
<protein>
    <recommendedName>
        <fullName evidence="9">Acireductone dioxygenase</fullName>
    </recommendedName>
    <alternativeName>
        <fullName evidence="9">1,2-dihydroxy-3-keto-5-methylthiopentene dioxygenase</fullName>
        <shortName evidence="9">DHK-MTPene dioxygenase</shortName>
    </alternativeName>
    <alternativeName>
        <fullName evidence="9">Acireductone dioxygenase (Fe(2+)-requiring)</fullName>
        <shortName evidence="9">ARD'</shortName>
        <shortName evidence="9">Fe-ARD</shortName>
        <ecNumber evidence="9">1.13.11.54</ecNumber>
    </alternativeName>
    <alternativeName>
        <fullName evidence="9">Acireductone dioxygenase (Ni(2+)-requiring)</fullName>
        <shortName evidence="9">ARD</shortName>
        <shortName evidence="9">Ni-ARD</shortName>
        <ecNumber evidence="9">1.13.11.53</ecNumber>
    </alternativeName>
</protein>
<accession>A0ABT0PDX5</accession>
<evidence type="ECO:0000256" key="9">
    <source>
        <dbReference type="HAMAP-Rule" id="MF_01682"/>
    </source>
</evidence>
<feature type="binding site" evidence="9">
    <location>
        <position position="142"/>
    </location>
    <ligand>
        <name>Ni(2+)</name>
        <dbReference type="ChEBI" id="CHEBI:49786"/>
    </ligand>
</feature>
<evidence type="ECO:0000256" key="8">
    <source>
        <dbReference type="ARBA" id="ARBA00023167"/>
    </source>
</evidence>
<feature type="binding site" evidence="9">
    <location>
        <position position="142"/>
    </location>
    <ligand>
        <name>Fe(2+)</name>
        <dbReference type="ChEBI" id="CHEBI:29033"/>
    </ligand>
</feature>
<evidence type="ECO:0000256" key="6">
    <source>
        <dbReference type="ARBA" id="ARBA00023002"/>
    </source>
</evidence>
<dbReference type="Pfam" id="PF03079">
    <property type="entry name" value="ARD"/>
    <property type="match status" value="1"/>
</dbReference>
<keyword evidence="7 9" id="KW-0408">Iron</keyword>
<feature type="binding site" evidence="9">
    <location>
        <position position="98"/>
    </location>
    <ligand>
        <name>Ni(2+)</name>
        <dbReference type="ChEBI" id="CHEBI:49786"/>
    </ligand>
</feature>
<comment type="catalytic activity">
    <reaction evidence="9">
        <text>1,2-dihydroxy-5-(methylsulfanyl)pent-1-en-3-one + O2 = 3-(methylsulfanyl)propanoate + CO + formate + 2 H(+)</text>
        <dbReference type="Rhea" id="RHEA:14161"/>
        <dbReference type="ChEBI" id="CHEBI:15378"/>
        <dbReference type="ChEBI" id="CHEBI:15379"/>
        <dbReference type="ChEBI" id="CHEBI:15740"/>
        <dbReference type="ChEBI" id="CHEBI:17245"/>
        <dbReference type="ChEBI" id="CHEBI:49016"/>
        <dbReference type="ChEBI" id="CHEBI:49252"/>
        <dbReference type="EC" id="1.13.11.53"/>
    </reaction>
</comment>
<comment type="caution">
    <text evidence="10">The sequence shown here is derived from an EMBL/GenBank/DDBJ whole genome shotgun (WGS) entry which is preliminary data.</text>
</comment>
<feature type="binding site" evidence="9">
    <location>
        <position position="100"/>
    </location>
    <ligand>
        <name>Fe(2+)</name>
        <dbReference type="ChEBI" id="CHEBI:29033"/>
    </ligand>
</feature>
<comment type="cofactor">
    <cofactor evidence="9">
        <name>Ni(2+)</name>
        <dbReference type="ChEBI" id="CHEBI:49786"/>
    </cofactor>
    <text evidence="9">Binds 1 nickel ion per monomer.</text>
</comment>
<dbReference type="EMBL" id="JAMFLX010000006">
    <property type="protein sequence ID" value="MCL6269584.1"/>
    <property type="molecule type" value="Genomic_DNA"/>
</dbReference>
<feature type="site" description="Important to generate the dianion" evidence="9">
    <location>
        <position position="106"/>
    </location>
</feature>
<feature type="binding site" evidence="9">
    <location>
        <position position="104"/>
    </location>
    <ligand>
        <name>Ni(2+)</name>
        <dbReference type="ChEBI" id="CHEBI:49786"/>
    </ligand>
</feature>
<dbReference type="SUPFAM" id="SSF51182">
    <property type="entry name" value="RmlC-like cupins"/>
    <property type="match status" value="1"/>
</dbReference>
<evidence type="ECO:0000256" key="3">
    <source>
        <dbReference type="ARBA" id="ARBA00022605"/>
    </source>
</evidence>
<feature type="binding site" evidence="9">
    <location>
        <position position="98"/>
    </location>
    <ligand>
        <name>Fe(2+)</name>
        <dbReference type="ChEBI" id="CHEBI:29033"/>
    </ligand>
</feature>
<dbReference type="EC" id="1.13.11.54" evidence="9"/>
<dbReference type="CDD" id="cd02232">
    <property type="entry name" value="cupin_ARD"/>
    <property type="match status" value="1"/>
</dbReference>
<keyword evidence="2 9" id="KW-0533">Nickel</keyword>
<dbReference type="InterPro" id="IPR023956">
    <property type="entry name" value="ARD_bac"/>
</dbReference>
<dbReference type="Proteomes" id="UP001203338">
    <property type="component" value="Unassembled WGS sequence"/>
</dbReference>
<feature type="binding site" evidence="9">
    <location>
        <position position="100"/>
    </location>
    <ligand>
        <name>Ni(2+)</name>
        <dbReference type="ChEBI" id="CHEBI:49786"/>
    </ligand>
</feature>
<sequence length="182" mass="21081">MSELKIYSESGGMNPLRHYTVYSQIRDALHDIGVRFERWETRAEKLLPGVDEEVVLDLYRDQMEKLMAEEGYKAFDAISVGPDHPDKEALRKQFLREHTHPDEEVRFFVEGRGLFTLHHNNLVYDVLCEAGDVLIIPPGARHWFDMGNNPEVITIRLFNNPDGWVAHYTGSPIADHFSRFVN</sequence>
<keyword evidence="6 9" id="KW-0560">Oxidoreductase</keyword>
<dbReference type="InterPro" id="IPR014710">
    <property type="entry name" value="RmlC-like_jellyroll"/>
</dbReference>
<keyword evidence="11" id="KW-1185">Reference proteome</keyword>
<reference evidence="10 11" key="1">
    <citation type="submission" date="2022-05" db="EMBL/GenBank/DDBJ databases">
        <authorList>
            <person name="Park J.-S."/>
        </authorList>
    </citation>
    <scope>NUCLEOTIDE SEQUENCE [LARGE SCALE GENOMIC DNA]</scope>
    <source>
        <strain evidence="10 11">2012CJ34-2</strain>
    </source>
</reference>
<comment type="catalytic activity">
    <reaction evidence="1 9">
        <text>1,2-dihydroxy-5-(methylsulfanyl)pent-1-en-3-one + O2 = 4-methylsulfanyl-2-oxobutanoate + formate + 2 H(+)</text>
        <dbReference type="Rhea" id="RHEA:24504"/>
        <dbReference type="ChEBI" id="CHEBI:15378"/>
        <dbReference type="ChEBI" id="CHEBI:15379"/>
        <dbReference type="ChEBI" id="CHEBI:15740"/>
        <dbReference type="ChEBI" id="CHEBI:16723"/>
        <dbReference type="ChEBI" id="CHEBI:49252"/>
        <dbReference type="EC" id="1.13.11.54"/>
    </reaction>
</comment>
<feature type="site" description="May play a role in metal incorporation in vivo" evidence="9">
    <location>
        <position position="97"/>
    </location>
</feature>
<evidence type="ECO:0000256" key="1">
    <source>
        <dbReference type="ARBA" id="ARBA00000428"/>
    </source>
</evidence>
<keyword evidence="8 9" id="KW-0486">Methionine biosynthesis</keyword>